<dbReference type="EMBL" id="QYUN01000002">
    <property type="protein sequence ID" value="RJG05851.1"/>
    <property type="molecule type" value="Genomic_DNA"/>
</dbReference>
<keyword evidence="3" id="KW-1185">Reference proteome</keyword>
<protein>
    <submittedName>
        <fullName evidence="2">IS3 family transposase</fullName>
    </submittedName>
</protein>
<dbReference type="InterPro" id="IPR009057">
    <property type="entry name" value="Homeodomain-like_sf"/>
</dbReference>
<evidence type="ECO:0000313" key="2">
    <source>
        <dbReference type="EMBL" id="RJG05851.1"/>
    </source>
</evidence>
<evidence type="ECO:0000259" key="1">
    <source>
        <dbReference type="PROSITE" id="PS50994"/>
    </source>
</evidence>
<dbReference type="InterPro" id="IPR050900">
    <property type="entry name" value="Transposase_IS3/IS150/IS904"/>
</dbReference>
<dbReference type="GO" id="GO:0015074">
    <property type="term" value="P:DNA integration"/>
    <property type="evidence" value="ECO:0007669"/>
    <property type="project" value="InterPro"/>
</dbReference>
<dbReference type="Gene3D" id="1.10.10.60">
    <property type="entry name" value="Homeodomain-like"/>
    <property type="match status" value="1"/>
</dbReference>
<sequence>MKKIPKQAYTTEFKELAVKRVADGQAIVAAAKELGLNEQTLRNWVKAAAAGKLTGAGSKVITPEAMELSRLRAENARLKRENEINKKSSGVLRAGCSVKYAWIDAHGNVFALTEMCAVLAVSISGYRAWKRGGTPGRKRLTDAQMLAVIRAIHPELKGAYGSPRMLRELRLRGFTAGKERVERLMCENGIHARHRRRYKVTTDSKHGLSVADNLLDRHFTPAAPDRVWTSDITYLWTDEGWLYLAIVLDLFNREVIGWSLKPRMTADLVTDALTMAWFRRRPDPGILHHSDRGSQYASHAFQDRLKEYGMTCSMSRKGNCRDNAPTESWFNSFKNERVHGVRYATHADMKAASFEYIEVFYNRKRQHSTLGYRSSIQYLDHWISEQSQERLAA</sequence>
<proteinExistence type="predicted"/>
<dbReference type="PROSITE" id="PS50994">
    <property type="entry name" value="INTEGRASE"/>
    <property type="match status" value="1"/>
</dbReference>
<dbReference type="NCBIfam" id="NF033516">
    <property type="entry name" value="transpos_IS3"/>
    <property type="match status" value="1"/>
</dbReference>
<dbReference type="GO" id="GO:0006313">
    <property type="term" value="P:DNA transposition"/>
    <property type="evidence" value="ECO:0007669"/>
    <property type="project" value="InterPro"/>
</dbReference>
<feature type="domain" description="Integrase catalytic" evidence="1">
    <location>
        <begin position="220"/>
        <end position="382"/>
    </location>
</feature>
<dbReference type="InterPro" id="IPR025948">
    <property type="entry name" value="HTH-like_dom"/>
</dbReference>
<comment type="caution">
    <text evidence="2">The sequence shown here is derived from an EMBL/GenBank/DDBJ whole genome shotgun (WGS) entry which is preliminary data.</text>
</comment>
<evidence type="ECO:0000313" key="3">
    <source>
        <dbReference type="Proteomes" id="UP000285190"/>
    </source>
</evidence>
<dbReference type="Pfam" id="PF00665">
    <property type="entry name" value="rve"/>
    <property type="match status" value="1"/>
</dbReference>
<dbReference type="InterPro" id="IPR036397">
    <property type="entry name" value="RNaseH_sf"/>
</dbReference>
<dbReference type="Gene3D" id="3.30.420.10">
    <property type="entry name" value="Ribonuclease H-like superfamily/Ribonuclease H"/>
    <property type="match status" value="1"/>
</dbReference>
<dbReference type="AlphaFoldDB" id="A0A418X077"/>
<dbReference type="GO" id="GO:0004803">
    <property type="term" value="F:transposase activity"/>
    <property type="evidence" value="ECO:0007669"/>
    <property type="project" value="InterPro"/>
</dbReference>
<dbReference type="GO" id="GO:0003677">
    <property type="term" value="F:DNA binding"/>
    <property type="evidence" value="ECO:0007669"/>
    <property type="project" value="InterPro"/>
</dbReference>
<dbReference type="OrthoDB" id="9765502at2"/>
<dbReference type="RefSeq" id="WP_119737902.1">
    <property type="nucleotide sequence ID" value="NZ_QYUN01000002.1"/>
</dbReference>
<dbReference type="InterPro" id="IPR048020">
    <property type="entry name" value="Transpos_IS3"/>
</dbReference>
<dbReference type="Pfam" id="PF13333">
    <property type="entry name" value="rve_2"/>
    <property type="match status" value="1"/>
</dbReference>
<dbReference type="PANTHER" id="PTHR46889:SF4">
    <property type="entry name" value="TRANSPOSASE INSO FOR INSERTION SEQUENCE ELEMENT IS911B-RELATED"/>
    <property type="match status" value="1"/>
</dbReference>
<dbReference type="SUPFAM" id="SSF46689">
    <property type="entry name" value="Homeodomain-like"/>
    <property type="match status" value="1"/>
</dbReference>
<reference evidence="2 3" key="1">
    <citation type="submission" date="2018-09" db="EMBL/GenBank/DDBJ databases">
        <authorList>
            <person name="Zhu H."/>
        </authorList>
    </citation>
    <scope>NUCLEOTIDE SEQUENCE [LARGE SCALE GENOMIC DNA]</scope>
    <source>
        <strain evidence="2 3">K2R10-39</strain>
    </source>
</reference>
<dbReference type="InterPro" id="IPR012337">
    <property type="entry name" value="RNaseH-like_sf"/>
</dbReference>
<dbReference type="SUPFAM" id="SSF53098">
    <property type="entry name" value="Ribonuclease H-like"/>
    <property type="match status" value="1"/>
</dbReference>
<dbReference type="Pfam" id="PF01527">
    <property type="entry name" value="HTH_Tnp_1"/>
    <property type="match status" value="1"/>
</dbReference>
<dbReference type="PANTHER" id="PTHR46889">
    <property type="entry name" value="TRANSPOSASE INSF FOR INSERTION SEQUENCE IS3B-RELATED"/>
    <property type="match status" value="1"/>
</dbReference>
<dbReference type="InterPro" id="IPR002514">
    <property type="entry name" value="Transposase_8"/>
</dbReference>
<dbReference type="InterPro" id="IPR001584">
    <property type="entry name" value="Integrase_cat-core"/>
</dbReference>
<dbReference type="Proteomes" id="UP000285190">
    <property type="component" value="Unassembled WGS sequence"/>
</dbReference>
<accession>A0A418X077</accession>
<gene>
    <name evidence="2" type="ORF">D3870_07320</name>
</gene>
<organism evidence="2 3">
    <name type="scientific">Noviherbaspirillum cavernae</name>
    <dbReference type="NCBI Taxonomy" id="2320862"/>
    <lineage>
        <taxon>Bacteria</taxon>
        <taxon>Pseudomonadati</taxon>
        <taxon>Pseudomonadota</taxon>
        <taxon>Betaproteobacteria</taxon>
        <taxon>Burkholderiales</taxon>
        <taxon>Oxalobacteraceae</taxon>
        <taxon>Noviherbaspirillum</taxon>
    </lineage>
</organism>
<name>A0A418X077_9BURK</name>
<dbReference type="Pfam" id="PF13276">
    <property type="entry name" value="HTH_21"/>
    <property type="match status" value="1"/>
</dbReference>